<comment type="caution">
    <text evidence="1">The sequence shown here is derived from an EMBL/GenBank/DDBJ whole genome shotgun (WGS) entry which is preliminary data.</text>
</comment>
<sequence length="86" mass="8538">MIQARQLKLIALGGLNNDGGRLAAHAGALNIETADLANRGGGLFAGGLLRVSAADLDNAAGGQIAGQAVDFSLRGALGNRNGVIES</sequence>
<proteinExistence type="predicted"/>
<dbReference type="Pfam" id="PF05594">
    <property type="entry name" value="Fil_haemagg"/>
    <property type="match status" value="1"/>
</dbReference>
<evidence type="ECO:0000313" key="2">
    <source>
        <dbReference type="Proteomes" id="UP000482634"/>
    </source>
</evidence>
<dbReference type="RefSeq" id="WP_163947004.1">
    <property type="nucleotide sequence ID" value="NZ_JAAHBU010000235.1"/>
</dbReference>
<accession>A0A6B3NTU5</accession>
<dbReference type="NCBIfam" id="TIGR01731">
    <property type="entry name" value="fil_hemag_20aa"/>
    <property type="match status" value="2"/>
</dbReference>
<dbReference type="InterPro" id="IPR008619">
    <property type="entry name" value="Filamentous_hemagglutn_rpt"/>
</dbReference>
<dbReference type="Proteomes" id="UP000482634">
    <property type="component" value="Unassembled WGS sequence"/>
</dbReference>
<dbReference type="EMBL" id="JAAHBU010000235">
    <property type="protein sequence ID" value="NER65183.1"/>
    <property type="molecule type" value="Genomic_DNA"/>
</dbReference>
<name>A0A6B3NTU5_9PSED</name>
<reference evidence="1 2" key="1">
    <citation type="submission" date="2020-02" db="EMBL/GenBank/DDBJ databases">
        <title>Broccoli isolated Pseudomonas sp.</title>
        <authorList>
            <person name="Fujikawa T."/>
            <person name="Sawada H."/>
        </authorList>
    </citation>
    <scope>NUCLEOTIDE SEQUENCE [LARGE SCALE GENOMIC DNA]</scope>
    <source>
        <strain evidence="1 2">MAFF212427</strain>
    </source>
</reference>
<organism evidence="1 2">
    <name type="scientific">Pseudomonas brassicae</name>
    <dbReference type="NCBI Taxonomy" id="2708063"/>
    <lineage>
        <taxon>Bacteria</taxon>
        <taxon>Pseudomonadati</taxon>
        <taxon>Pseudomonadota</taxon>
        <taxon>Gammaproteobacteria</taxon>
        <taxon>Pseudomonadales</taxon>
        <taxon>Pseudomonadaceae</taxon>
        <taxon>Pseudomonas</taxon>
    </lineage>
</organism>
<evidence type="ECO:0000313" key="1">
    <source>
        <dbReference type="EMBL" id="NER65183.1"/>
    </source>
</evidence>
<gene>
    <name evidence="1" type="ORF">G3436_16560</name>
</gene>
<dbReference type="AlphaFoldDB" id="A0A6B3NTU5"/>
<feature type="non-terminal residue" evidence="1">
    <location>
        <position position="86"/>
    </location>
</feature>
<dbReference type="InterPro" id="IPR010069">
    <property type="entry name" value="CdiA_FHA1_rpt"/>
</dbReference>
<keyword evidence="2" id="KW-1185">Reference proteome</keyword>
<evidence type="ECO:0008006" key="3">
    <source>
        <dbReference type="Google" id="ProtNLM"/>
    </source>
</evidence>
<protein>
    <recommendedName>
        <fullName evidence="3">Filamentous hemagglutinin</fullName>
    </recommendedName>
</protein>